<accession>A0A5D3L0W9</accession>
<protein>
    <submittedName>
        <fullName evidence="1">Uncharacterized protein</fullName>
    </submittedName>
</protein>
<dbReference type="AlphaFoldDB" id="A0A5D3L0W9"/>
<dbReference type="RefSeq" id="WP_148770548.1">
    <property type="nucleotide sequence ID" value="NZ_VSSS01000006.1"/>
</dbReference>
<comment type="caution">
    <text evidence="1">The sequence shown here is derived from an EMBL/GenBank/DDBJ whole genome shotgun (WGS) entry which is preliminary data.</text>
</comment>
<organism evidence="1 2">
    <name type="scientific">Bradyrhizobium rifense</name>
    <dbReference type="NCBI Taxonomy" id="515499"/>
    <lineage>
        <taxon>Bacteria</taxon>
        <taxon>Pseudomonadati</taxon>
        <taxon>Pseudomonadota</taxon>
        <taxon>Alphaproteobacteria</taxon>
        <taxon>Hyphomicrobiales</taxon>
        <taxon>Nitrobacteraceae</taxon>
        <taxon>Bradyrhizobium</taxon>
    </lineage>
</organism>
<dbReference type="OrthoDB" id="8261573at2"/>
<dbReference type="EMBL" id="VSSS01000006">
    <property type="protein sequence ID" value="TYL99629.1"/>
    <property type="molecule type" value="Genomic_DNA"/>
</dbReference>
<evidence type="ECO:0000313" key="2">
    <source>
        <dbReference type="Proteomes" id="UP000324758"/>
    </source>
</evidence>
<name>A0A5D3L0W9_9BRAD</name>
<proteinExistence type="predicted"/>
<dbReference type="Proteomes" id="UP000324758">
    <property type="component" value="Unassembled WGS sequence"/>
</dbReference>
<sequence>MPSLAISDQLFLLSSTVTPVLADKRGISMSNVIELVPDRSEVNIDERHAQTFRDLETNLRDCVRRTGIAAELMLNASIENDHLRFAVFHSAEMLVALEKEYDARGNSELRGPA</sequence>
<gene>
    <name evidence="1" type="ORF">FXB40_01980</name>
</gene>
<evidence type="ECO:0000313" key="1">
    <source>
        <dbReference type="EMBL" id="TYL99629.1"/>
    </source>
</evidence>
<keyword evidence="2" id="KW-1185">Reference proteome</keyword>
<reference evidence="1 2" key="1">
    <citation type="submission" date="2019-08" db="EMBL/GenBank/DDBJ databases">
        <title>Bradyrhizobium hipponensis sp. nov., a rhizobium isolated from a Lupinus angustifolius root nodule in Tunisia.</title>
        <authorList>
            <person name="Off K."/>
            <person name="Rejili M."/>
            <person name="Mars M."/>
            <person name="Brachmann A."/>
            <person name="Marin M."/>
        </authorList>
    </citation>
    <scope>NUCLEOTIDE SEQUENCE [LARGE SCALE GENOMIC DNA]</scope>
    <source>
        <strain evidence="1 2">CTAW71</strain>
    </source>
</reference>